<sequence>QKPTSSDFQRNEYADAQLQDIVRKMRERATVYKEKLKDPVLSSPEGSPTASPSKKKPPPPPKEEKKEEKKEDAEAKPEEDHYCDMLCCKFKKPPLKKYLEYLQLPDSIDSYTDRRYVAWLMLVTVAYNWNCWFIPLRFVFPYQTPSNTIYWFTVDVICDICYLCDLLIFQPRVQFLKGGDIISDRVEMKKFYHSSMKFRLDVISILPFEVLYFFFGFNPAFRANRMLKHNTFFEFNDRLEAILDKAYIYRVIRTTGYLLFILHINACIYYWASDYEGLGSTRWVYNGKGNMYLRCYYWAVRTLITIGGLPEPQTLFEIVFQLLNFFLGVFVFSSLIGQMRDVIGAATAGQNYYRSCMDNTVSYMNTYSIPRIVQNRVRTWYEYTWDSQGMLDESELLEQMPTKMQLAIAIDVNFAIVNKVDLFKASSFTGECGNGCDTQMIYDMLLRLKSIVYLPGDFVCKKGEIGREMYIIKQGEVQVLGGPDGTKVLVTLRAGAVFGEISLLAAGGGNRRTANVVAHGFANLFILDKKTLNEILVHYPDSEKLLMKKAKVLLKEKGKPAPGPPVQQPRGLANLLGQKKETPKLFKAMFGGRGKEGLAKLLQMKREHDIQVMPQKRESNLENKTKEKNKEKSKQIKILKETEAENKPEPEEKKPAEPAASSVPPAQKEETNADAKPKPRAVMHRGTTNESLIISMSPSPRAGEGEILKVEAKEKKQK</sequence>
<keyword evidence="3" id="KW-0140">cGMP</keyword>
<dbReference type="InterPro" id="IPR014710">
    <property type="entry name" value="RmlC-like_jellyroll"/>
</dbReference>
<feature type="region of interest" description="Disordered" evidence="16">
    <location>
        <begin position="608"/>
        <end position="718"/>
    </location>
</feature>
<evidence type="ECO:0000256" key="17">
    <source>
        <dbReference type="SAM" id="Phobius"/>
    </source>
</evidence>
<feature type="compositionally biased region" description="Basic and acidic residues" evidence="16">
    <location>
        <begin position="703"/>
        <end position="718"/>
    </location>
</feature>
<evidence type="ECO:0000256" key="12">
    <source>
        <dbReference type="ARBA" id="ARBA00023303"/>
    </source>
</evidence>
<keyword evidence="4" id="KW-0716">Sensory transduction</keyword>
<dbReference type="Pfam" id="PF00520">
    <property type="entry name" value="Ion_trans"/>
    <property type="match status" value="1"/>
</dbReference>
<evidence type="ECO:0000256" key="4">
    <source>
        <dbReference type="ARBA" id="ARBA00022606"/>
    </source>
</evidence>
<feature type="compositionally biased region" description="Low complexity" evidence="16">
    <location>
        <begin position="657"/>
        <end position="666"/>
    </location>
</feature>
<comment type="catalytic activity">
    <reaction evidence="14">
        <text>K(+)(in) = K(+)(out)</text>
        <dbReference type="Rhea" id="RHEA:29463"/>
        <dbReference type="ChEBI" id="CHEBI:29103"/>
    </reaction>
</comment>
<keyword evidence="12" id="KW-0407">Ion channel</keyword>
<feature type="domain" description="Cyclic nucleotide-binding" evidence="18">
    <location>
        <begin position="437"/>
        <end position="536"/>
    </location>
</feature>
<dbReference type="GO" id="GO:0007601">
    <property type="term" value="P:visual perception"/>
    <property type="evidence" value="ECO:0007669"/>
    <property type="project" value="UniProtKB-KW"/>
</dbReference>
<dbReference type="InterPro" id="IPR000595">
    <property type="entry name" value="cNMP-bd_dom"/>
</dbReference>
<evidence type="ECO:0000256" key="3">
    <source>
        <dbReference type="ARBA" id="ARBA00022535"/>
    </source>
</evidence>
<dbReference type="SMART" id="SM00100">
    <property type="entry name" value="cNMP"/>
    <property type="match status" value="1"/>
</dbReference>
<evidence type="ECO:0000259" key="18">
    <source>
        <dbReference type="PROSITE" id="PS50042"/>
    </source>
</evidence>
<reference evidence="19 20" key="1">
    <citation type="submission" date="2019-09" db="EMBL/GenBank/DDBJ databases">
        <title>Bird 10,000 Genomes (B10K) Project - Family phase.</title>
        <authorList>
            <person name="Zhang G."/>
        </authorList>
    </citation>
    <scope>NUCLEOTIDE SEQUENCE [LARGE SCALE GENOMIC DNA]</scope>
    <source>
        <strain evidence="19">B10K-DU-001-20</strain>
        <tissue evidence="19">Muscle</tissue>
    </source>
</reference>
<evidence type="ECO:0000313" key="19">
    <source>
        <dbReference type="EMBL" id="NXG82164.1"/>
    </source>
</evidence>
<feature type="region of interest" description="Disordered" evidence="16">
    <location>
        <begin position="33"/>
        <end position="76"/>
    </location>
</feature>
<dbReference type="PROSITE" id="PS50042">
    <property type="entry name" value="CNMP_BINDING_3"/>
    <property type="match status" value="1"/>
</dbReference>
<feature type="compositionally biased region" description="Basic and acidic residues" evidence="16">
    <location>
        <begin position="61"/>
        <end position="76"/>
    </location>
</feature>
<evidence type="ECO:0000256" key="8">
    <source>
        <dbReference type="ARBA" id="ARBA00022992"/>
    </source>
</evidence>
<dbReference type="AlphaFoldDB" id="A0A7K9EZY1"/>
<dbReference type="InterPro" id="IPR018490">
    <property type="entry name" value="cNMP-bd_dom_sf"/>
</dbReference>
<feature type="compositionally biased region" description="Basic and acidic residues" evidence="16">
    <location>
        <begin position="667"/>
        <end position="677"/>
    </location>
</feature>
<dbReference type="Proteomes" id="UP000532908">
    <property type="component" value="Unassembled WGS sequence"/>
</dbReference>
<feature type="compositionally biased region" description="Basic and acidic residues" evidence="16">
    <location>
        <begin position="608"/>
        <end position="656"/>
    </location>
</feature>
<dbReference type="InterPro" id="IPR050866">
    <property type="entry name" value="CNG_cation_channel"/>
</dbReference>
<evidence type="ECO:0000256" key="10">
    <source>
        <dbReference type="ARBA" id="ARBA00023136"/>
    </source>
</evidence>
<dbReference type="Gene3D" id="1.10.287.630">
    <property type="entry name" value="Helix hairpin bin"/>
    <property type="match status" value="1"/>
</dbReference>
<evidence type="ECO:0000256" key="2">
    <source>
        <dbReference type="ARBA" id="ARBA00022448"/>
    </source>
</evidence>
<feature type="transmembrane region" description="Helical" evidence="17">
    <location>
        <begin position="247"/>
        <end position="271"/>
    </location>
</feature>
<dbReference type="FunFam" id="1.10.287.70:FF:000072">
    <property type="entry name" value="Cyclic nucleotide gated channel beta 3"/>
    <property type="match status" value="1"/>
</dbReference>
<comment type="catalytic activity">
    <reaction evidence="15">
        <text>Na(+)(in) = Na(+)(out)</text>
        <dbReference type="Rhea" id="RHEA:34963"/>
        <dbReference type="ChEBI" id="CHEBI:29101"/>
    </reaction>
</comment>
<accession>A0A7K9EZY1</accession>
<evidence type="ECO:0000256" key="7">
    <source>
        <dbReference type="ARBA" id="ARBA00022989"/>
    </source>
</evidence>
<dbReference type="GO" id="GO:0005223">
    <property type="term" value="F:intracellularly cGMP-activated cation channel activity"/>
    <property type="evidence" value="ECO:0007669"/>
    <property type="project" value="TreeGrafter"/>
</dbReference>
<keyword evidence="6" id="KW-0547">Nucleotide-binding</keyword>
<dbReference type="GO" id="GO:0017071">
    <property type="term" value="C:intracellular cyclic nucleotide activated cation channel complex"/>
    <property type="evidence" value="ECO:0007669"/>
    <property type="project" value="TreeGrafter"/>
</dbReference>
<organism evidence="19 20">
    <name type="scientific">Stercorarius parasiticus</name>
    <name type="common">Parasitic jaeger</name>
    <name type="synonym">Arctic skua</name>
    <dbReference type="NCBI Taxonomy" id="54059"/>
    <lineage>
        <taxon>Eukaryota</taxon>
        <taxon>Metazoa</taxon>
        <taxon>Chordata</taxon>
        <taxon>Craniata</taxon>
        <taxon>Vertebrata</taxon>
        <taxon>Euteleostomi</taxon>
        <taxon>Archelosauria</taxon>
        <taxon>Archosauria</taxon>
        <taxon>Dinosauria</taxon>
        <taxon>Saurischia</taxon>
        <taxon>Theropoda</taxon>
        <taxon>Coelurosauria</taxon>
        <taxon>Aves</taxon>
        <taxon>Neognathae</taxon>
        <taxon>Neoaves</taxon>
        <taxon>Charadriiformes</taxon>
        <taxon>Stercorariidae</taxon>
        <taxon>Stercorarius</taxon>
    </lineage>
</organism>
<dbReference type="PANTHER" id="PTHR45638">
    <property type="entry name" value="CYCLIC NUCLEOTIDE-GATED CATION CHANNEL SUBUNIT A"/>
    <property type="match status" value="1"/>
</dbReference>
<keyword evidence="5 17" id="KW-0812">Transmembrane</keyword>
<evidence type="ECO:0000256" key="13">
    <source>
        <dbReference type="ARBA" id="ARBA00023305"/>
    </source>
</evidence>
<dbReference type="SUPFAM" id="SSF81324">
    <property type="entry name" value="Voltage-gated potassium channels"/>
    <property type="match status" value="1"/>
</dbReference>
<comment type="caution">
    <text evidence="19">The sequence shown here is derived from an EMBL/GenBank/DDBJ whole genome shotgun (WGS) entry which is preliminary data.</text>
</comment>
<keyword evidence="20" id="KW-1185">Reference proteome</keyword>
<protein>
    <submittedName>
        <fullName evidence="19">CNGB3 protein</fullName>
    </submittedName>
</protein>
<evidence type="ECO:0000256" key="9">
    <source>
        <dbReference type="ARBA" id="ARBA00023065"/>
    </source>
</evidence>
<dbReference type="CDD" id="cd00038">
    <property type="entry name" value="CAP_ED"/>
    <property type="match status" value="1"/>
</dbReference>
<dbReference type="Gene3D" id="2.60.120.10">
    <property type="entry name" value="Jelly Rolls"/>
    <property type="match status" value="1"/>
</dbReference>
<dbReference type="FunFam" id="1.10.287.630:FF:000001">
    <property type="entry name" value="Cyclic nucleotide-gated channel alpha 3"/>
    <property type="match status" value="1"/>
</dbReference>
<dbReference type="InterPro" id="IPR005821">
    <property type="entry name" value="Ion_trans_dom"/>
</dbReference>
<keyword evidence="8" id="KW-0142">cGMP-binding</keyword>
<gene>
    <name evidence="19" type="primary">Cngb3</name>
    <name evidence="19" type="ORF">STEPAR_R12941</name>
</gene>
<dbReference type="GO" id="GO:0005222">
    <property type="term" value="F:intracellularly cAMP-activated cation channel activity"/>
    <property type="evidence" value="ECO:0007669"/>
    <property type="project" value="TreeGrafter"/>
</dbReference>
<evidence type="ECO:0000256" key="5">
    <source>
        <dbReference type="ARBA" id="ARBA00022692"/>
    </source>
</evidence>
<dbReference type="GO" id="GO:0044877">
    <property type="term" value="F:protein-containing complex binding"/>
    <property type="evidence" value="ECO:0007669"/>
    <property type="project" value="TreeGrafter"/>
</dbReference>
<keyword evidence="13" id="KW-0844">Vision</keyword>
<feature type="transmembrane region" description="Helical" evidence="17">
    <location>
        <begin position="315"/>
        <end position="336"/>
    </location>
</feature>
<keyword evidence="2" id="KW-0813">Transport</keyword>
<comment type="subcellular location">
    <subcellularLocation>
        <location evidence="1">Membrane</location>
        <topology evidence="1">Multi-pass membrane protein</topology>
    </subcellularLocation>
</comment>
<evidence type="ECO:0000313" key="20">
    <source>
        <dbReference type="Proteomes" id="UP000532908"/>
    </source>
</evidence>
<keyword evidence="7 17" id="KW-1133">Transmembrane helix</keyword>
<evidence type="ECO:0000256" key="14">
    <source>
        <dbReference type="ARBA" id="ARBA00034430"/>
    </source>
</evidence>
<feature type="transmembrane region" description="Helical" evidence="17">
    <location>
        <begin position="116"/>
        <end position="136"/>
    </location>
</feature>
<dbReference type="PROSITE" id="PS00888">
    <property type="entry name" value="CNMP_BINDING_1"/>
    <property type="match status" value="1"/>
</dbReference>
<dbReference type="GO" id="GO:0001750">
    <property type="term" value="C:photoreceptor outer segment"/>
    <property type="evidence" value="ECO:0007669"/>
    <property type="project" value="TreeGrafter"/>
</dbReference>
<dbReference type="PANTHER" id="PTHR45638:SF8">
    <property type="entry name" value="CYCLIC NUCLEOTIDE-GATED CATION CHANNEL BETA-3"/>
    <property type="match status" value="1"/>
</dbReference>
<feature type="non-terminal residue" evidence="19">
    <location>
        <position position="718"/>
    </location>
</feature>
<feature type="non-terminal residue" evidence="19">
    <location>
        <position position="1"/>
    </location>
</feature>
<evidence type="ECO:0000256" key="1">
    <source>
        <dbReference type="ARBA" id="ARBA00004141"/>
    </source>
</evidence>
<evidence type="ECO:0000256" key="6">
    <source>
        <dbReference type="ARBA" id="ARBA00022741"/>
    </source>
</evidence>
<dbReference type="EMBL" id="VWZL01000432">
    <property type="protein sequence ID" value="NXG82164.1"/>
    <property type="molecule type" value="Genomic_DNA"/>
</dbReference>
<dbReference type="GO" id="GO:0030553">
    <property type="term" value="F:cGMP binding"/>
    <property type="evidence" value="ECO:0007669"/>
    <property type="project" value="UniProtKB-KW"/>
</dbReference>
<dbReference type="Pfam" id="PF00027">
    <property type="entry name" value="cNMP_binding"/>
    <property type="match status" value="1"/>
</dbReference>
<dbReference type="GO" id="GO:0005886">
    <property type="term" value="C:plasma membrane"/>
    <property type="evidence" value="ECO:0007669"/>
    <property type="project" value="TreeGrafter"/>
</dbReference>
<evidence type="ECO:0000256" key="15">
    <source>
        <dbReference type="ARBA" id="ARBA00036239"/>
    </source>
</evidence>
<dbReference type="Gene3D" id="1.10.287.70">
    <property type="match status" value="1"/>
</dbReference>
<keyword evidence="9" id="KW-0406">Ion transport</keyword>
<dbReference type="InterPro" id="IPR018488">
    <property type="entry name" value="cNMP-bd_CS"/>
</dbReference>
<evidence type="ECO:0000256" key="11">
    <source>
        <dbReference type="ARBA" id="ARBA00023286"/>
    </source>
</evidence>
<dbReference type="FunFam" id="2.60.120.10:FF:000020">
    <property type="entry name" value="Cyclic nucleotide-gated channel beta 3"/>
    <property type="match status" value="1"/>
</dbReference>
<name>A0A7K9EZY1_STEPR</name>
<dbReference type="SUPFAM" id="SSF51206">
    <property type="entry name" value="cAMP-binding domain-like"/>
    <property type="match status" value="1"/>
</dbReference>
<proteinExistence type="predicted"/>
<feature type="transmembrane region" description="Helical" evidence="17">
    <location>
        <begin position="198"/>
        <end position="217"/>
    </location>
</feature>
<dbReference type="PROSITE" id="PS00889">
    <property type="entry name" value="CNMP_BINDING_2"/>
    <property type="match status" value="1"/>
</dbReference>
<keyword evidence="11" id="KW-1071">Ligand-gated ion channel</keyword>
<feature type="compositionally biased region" description="Polar residues" evidence="16">
    <location>
        <begin position="686"/>
        <end position="698"/>
    </location>
</feature>
<evidence type="ECO:0000256" key="16">
    <source>
        <dbReference type="SAM" id="MobiDB-lite"/>
    </source>
</evidence>
<keyword evidence="10 17" id="KW-0472">Membrane</keyword>